<proteinExistence type="predicted"/>
<keyword evidence="1" id="KW-0812">Transmembrane</keyword>
<feature type="transmembrane region" description="Helical" evidence="1">
    <location>
        <begin position="114"/>
        <end position="130"/>
    </location>
</feature>
<feature type="transmembrane region" description="Helical" evidence="1">
    <location>
        <begin position="161"/>
        <end position="179"/>
    </location>
</feature>
<name>A0A6C0D2D6_9ZZZZ</name>
<reference evidence="2" key="1">
    <citation type="journal article" date="2020" name="Nature">
        <title>Giant virus diversity and host interactions through global metagenomics.</title>
        <authorList>
            <person name="Schulz F."/>
            <person name="Roux S."/>
            <person name="Paez-Espino D."/>
            <person name="Jungbluth S."/>
            <person name="Walsh D.A."/>
            <person name="Denef V.J."/>
            <person name="McMahon K.D."/>
            <person name="Konstantinidis K.T."/>
            <person name="Eloe-Fadrosh E.A."/>
            <person name="Kyrpides N.C."/>
            <person name="Woyke T."/>
        </authorList>
    </citation>
    <scope>NUCLEOTIDE SEQUENCE</scope>
    <source>
        <strain evidence="2">GVMAG-M-3300023174-104</strain>
    </source>
</reference>
<accession>A0A6C0D2D6</accession>
<evidence type="ECO:0000313" key="2">
    <source>
        <dbReference type="EMBL" id="QHT10059.1"/>
    </source>
</evidence>
<keyword evidence="1" id="KW-0472">Membrane</keyword>
<protein>
    <submittedName>
        <fullName evidence="2">Uncharacterized protein</fullName>
    </submittedName>
</protein>
<organism evidence="2">
    <name type="scientific">viral metagenome</name>
    <dbReference type="NCBI Taxonomy" id="1070528"/>
    <lineage>
        <taxon>unclassified sequences</taxon>
        <taxon>metagenomes</taxon>
        <taxon>organismal metagenomes</taxon>
    </lineage>
</organism>
<evidence type="ECO:0000256" key="1">
    <source>
        <dbReference type="SAM" id="Phobius"/>
    </source>
</evidence>
<dbReference type="AlphaFoldDB" id="A0A6C0D2D6"/>
<feature type="transmembrane region" description="Helical" evidence="1">
    <location>
        <begin position="52"/>
        <end position="73"/>
    </location>
</feature>
<keyword evidence="1" id="KW-1133">Transmembrane helix</keyword>
<dbReference type="EMBL" id="MN739518">
    <property type="protein sequence ID" value="QHT10059.1"/>
    <property type="molecule type" value="Genomic_DNA"/>
</dbReference>
<sequence length="230" mass="26443">MFSNWSLSCALLFGIVGSHLFLLMWNCNTVLTSLKNTLTETQKKSFQTVYKIRLGISITSFLVAGILTAYIYYKTSSHSQSSSTTTTTSSSYSTLFSLIHSPESSVPCWKSECKWLFMWFGLYVVFYMICPKFKYMMKTGVTTIEQAQAWFKVYQCMQSRFLWGFLLGMVFYTLLVLWIQNRFKSTNDSPKTIGHSMKGHSGGGISWNDLDHIIVQSDKGKQRDEDRKKK</sequence>
<feature type="transmembrane region" description="Helical" evidence="1">
    <location>
        <begin position="12"/>
        <end position="31"/>
    </location>
</feature>